<organism evidence="4 5">
    <name type="scientific">Crassaminicella thermophila</name>
    <dbReference type="NCBI Taxonomy" id="2599308"/>
    <lineage>
        <taxon>Bacteria</taxon>
        <taxon>Bacillati</taxon>
        <taxon>Bacillota</taxon>
        <taxon>Clostridia</taxon>
        <taxon>Eubacteriales</taxon>
        <taxon>Clostridiaceae</taxon>
        <taxon>Crassaminicella</taxon>
    </lineage>
</organism>
<dbReference type="SUPFAM" id="SSF55846">
    <property type="entry name" value="N-acetylmuramoyl-L-alanine amidase-like"/>
    <property type="match status" value="1"/>
</dbReference>
<dbReference type="Gene3D" id="3.40.80.10">
    <property type="entry name" value="Peptidoglycan recognition protein-like"/>
    <property type="match status" value="1"/>
</dbReference>
<dbReference type="Pfam" id="PF01510">
    <property type="entry name" value="Amidase_2"/>
    <property type="match status" value="1"/>
</dbReference>
<feature type="domain" description="N-acetylmuramoyl-L-alanine amidase" evidence="2">
    <location>
        <begin position="1"/>
        <end position="127"/>
    </location>
</feature>
<dbReference type="InterPro" id="IPR015510">
    <property type="entry name" value="PGRP"/>
</dbReference>
<name>A0A5C0SID1_CRATE</name>
<dbReference type="Proteomes" id="UP000324646">
    <property type="component" value="Chromosome"/>
</dbReference>
<dbReference type="InterPro" id="IPR002502">
    <property type="entry name" value="Amidase_domain"/>
</dbReference>
<sequence>MNNPNKIILHHSLTKDGKVVDFNAIKRYHMQVRGWSDIGYHYVIEKVGDKYEILKGRDEKTPGAHCKEQHCNFESIGICLVGNFDIAEPPQAQLDKLYELLEDIFKRYGKMKIYGHNHFAKYKSCPGTKFPMNKVLAEAFQRKKKHWAEKCFINLNNKGITIHEKRFNDPITRGEVFALLDQLTDRK</sequence>
<reference evidence="4 5" key="1">
    <citation type="submission" date="2019-07" db="EMBL/GenBank/DDBJ databases">
        <title>Complete genome of Crassaminicella thermophila SY095.</title>
        <authorList>
            <person name="Li X."/>
        </authorList>
    </citation>
    <scope>NUCLEOTIDE SEQUENCE [LARGE SCALE GENOMIC DNA]</scope>
    <source>
        <strain evidence="4 5">SY095</strain>
    </source>
</reference>
<dbReference type="OrthoDB" id="9794294at2"/>
<evidence type="ECO:0000313" key="5">
    <source>
        <dbReference type="Proteomes" id="UP000324646"/>
    </source>
</evidence>
<accession>A0A5C0SID1</accession>
<dbReference type="PANTHER" id="PTHR11022:SF41">
    <property type="entry name" value="PEPTIDOGLYCAN-RECOGNITION PROTEIN LC-RELATED"/>
    <property type="match status" value="1"/>
</dbReference>
<evidence type="ECO:0000313" key="4">
    <source>
        <dbReference type="EMBL" id="QEK12699.1"/>
    </source>
</evidence>
<dbReference type="InterPro" id="IPR006619">
    <property type="entry name" value="PGRP_domain_met/bac"/>
</dbReference>
<evidence type="ECO:0000259" key="3">
    <source>
        <dbReference type="SMART" id="SM00701"/>
    </source>
</evidence>
<protein>
    <submittedName>
        <fullName evidence="4">N-acetylmuramoyl-L-alanine amidase</fullName>
    </submittedName>
</protein>
<dbReference type="GO" id="GO:0008270">
    <property type="term" value="F:zinc ion binding"/>
    <property type="evidence" value="ECO:0007669"/>
    <property type="project" value="InterPro"/>
</dbReference>
<proteinExistence type="inferred from homology"/>
<dbReference type="PANTHER" id="PTHR11022">
    <property type="entry name" value="PEPTIDOGLYCAN RECOGNITION PROTEIN"/>
    <property type="match status" value="1"/>
</dbReference>
<dbReference type="KEGG" id="crs:FQB35_10350"/>
<dbReference type="AlphaFoldDB" id="A0A5C0SID1"/>
<gene>
    <name evidence="4" type="ORF">FQB35_10350</name>
</gene>
<comment type="similarity">
    <text evidence="1">Belongs to the N-acetylmuramoyl-L-alanine amidase 2 family.</text>
</comment>
<dbReference type="SMART" id="SM00701">
    <property type="entry name" value="PGRP"/>
    <property type="match status" value="1"/>
</dbReference>
<dbReference type="RefSeq" id="WP_148809846.1">
    <property type="nucleotide sequence ID" value="NZ_CP042243.1"/>
</dbReference>
<dbReference type="GO" id="GO:0008745">
    <property type="term" value="F:N-acetylmuramoyl-L-alanine amidase activity"/>
    <property type="evidence" value="ECO:0007669"/>
    <property type="project" value="InterPro"/>
</dbReference>
<dbReference type="EMBL" id="CP042243">
    <property type="protein sequence ID" value="QEK12699.1"/>
    <property type="molecule type" value="Genomic_DNA"/>
</dbReference>
<dbReference type="SMART" id="SM00644">
    <property type="entry name" value="Ami_2"/>
    <property type="match status" value="1"/>
</dbReference>
<evidence type="ECO:0000256" key="1">
    <source>
        <dbReference type="ARBA" id="ARBA00007553"/>
    </source>
</evidence>
<keyword evidence="5" id="KW-1185">Reference proteome</keyword>
<feature type="domain" description="Peptidoglycan recognition protein family" evidence="3">
    <location>
        <begin position="1"/>
        <end position="120"/>
    </location>
</feature>
<evidence type="ECO:0000259" key="2">
    <source>
        <dbReference type="SMART" id="SM00644"/>
    </source>
</evidence>
<dbReference type="InterPro" id="IPR036505">
    <property type="entry name" value="Amidase/PGRP_sf"/>
</dbReference>
<dbReference type="GO" id="GO:0009253">
    <property type="term" value="P:peptidoglycan catabolic process"/>
    <property type="evidence" value="ECO:0007669"/>
    <property type="project" value="InterPro"/>
</dbReference>
<dbReference type="CDD" id="cd06583">
    <property type="entry name" value="PGRP"/>
    <property type="match status" value="1"/>
</dbReference>